<comment type="caution">
    <text evidence="1">The sequence shown here is derived from an EMBL/GenBank/DDBJ whole genome shotgun (WGS) entry which is preliminary data.</text>
</comment>
<dbReference type="Proteomes" id="UP001165489">
    <property type="component" value="Unassembled WGS sequence"/>
</dbReference>
<accession>A0ABS9UYC0</accession>
<dbReference type="EMBL" id="JAKZGP010000012">
    <property type="protein sequence ID" value="MCH7409158.1"/>
    <property type="molecule type" value="Genomic_DNA"/>
</dbReference>
<gene>
    <name evidence="1" type="ORF">MM239_07120</name>
</gene>
<protein>
    <submittedName>
        <fullName evidence="1">Uncharacterized protein</fullName>
    </submittedName>
</protein>
<sequence>MGEVFKEPAARRELFDLGEADEYKEDINYSLKKLLDVKENPYTRQSSAIVNAFYANVENHRIMGDDGFSEQELIEFINTNNISMLAPYMIGYFEPESIKELTMSWWTEEMEKSALKDNPEWKGETPAVKLRLDERGNFIQFKKSGINYFTNELIYVNDSYAISNPTVVLGSFHDDRIDIPIDGDSMIGGNIIDYSLNTPYCEDLTSSTNEIVVLRAPELQLDGNIRNWPNANYIHMWVATGSFEVDSNGIPKINSSVNYPIADLKVVRSDAKNRRWVSSQTSFIISNWKFDSQDAYIVWGSKKTSANIDVTGTVSASSGTSGNTGSLSVKVAFQSKIELVSAMSYDKCFVLKNNRDKIIQNNLPLRNRVPVYKFGKINSYFEVQKL</sequence>
<proteinExistence type="predicted"/>
<name>A0ABS9UYC0_9BACT</name>
<evidence type="ECO:0000313" key="1">
    <source>
        <dbReference type="EMBL" id="MCH7409158.1"/>
    </source>
</evidence>
<dbReference type="RefSeq" id="WP_241347511.1">
    <property type="nucleotide sequence ID" value="NZ_JAKZGP010000012.1"/>
</dbReference>
<keyword evidence="2" id="KW-1185">Reference proteome</keyword>
<organism evidence="1 2">
    <name type="scientific">Belliella filtrata</name>
    <dbReference type="NCBI Taxonomy" id="2923435"/>
    <lineage>
        <taxon>Bacteria</taxon>
        <taxon>Pseudomonadati</taxon>
        <taxon>Bacteroidota</taxon>
        <taxon>Cytophagia</taxon>
        <taxon>Cytophagales</taxon>
        <taxon>Cyclobacteriaceae</taxon>
        <taxon>Belliella</taxon>
    </lineage>
</organism>
<reference evidence="1" key="1">
    <citation type="submission" date="2022-03" db="EMBL/GenBank/DDBJ databases">
        <title>De novo assembled genomes of Belliella spp. (Cyclobacteriaceae) strains.</title>
        <authorList>
            <person name="Szabo A."/>
            <person name="Korponai K."/>
            <person name="Felfoldi T."/>
        </authorList>
    </citation>
    <scope>NUCLEOTIDE SEQUENCE</scope>
    <source>
        <strain evidence="1">DSM 111904</strain>
    </source>
</reference>
<evidence type="ECO:0000313" key="2">
    <source>
        <dbReference type="Proteomes" id="UP001165489"/>
    </source>
</evidence>